<evidence type="ECO:0008006" key="6">
    <source>
        <dbReference type="Google" id="ProtNLM"/>
    </source>
</evidence>
<feature type="domain" description="C2" evidence="4">
    <location>
        <begin position="145"/>
        <end position="258"/>
    </location>
</feature>
<keyword evidence="2" id="KW-0106">Calcium</keyword>
<dbReference type="Pfam" id="PF00169">
    <property type="entry name" value="PH"/>
    <property type="match status" value="1"/>
</dbReference>
<keyword evidence="1" id="KW-0479">Metal-binding</keyword>
<dbReference type="EMBL" id="HBKR01040073">
    <property type="protein sequence ID" value="CAE2340853.1"/>
    <property type="molecule type" value="Transcribed_RNA"/>
</dbReference>
<reference evidence="5" key="1">
    <citation type="submission" date="2021-01" db="EMBL/GenBank/DDBJ databases">
        <authorList>
            <person name="Corre E."/>
            <person name="Pelletier E."/>
            <person name="Niang G."/>
            <person name="Scheremetjew M."/>
            <person name="Finn R."/>
            <person name="Kale V."/>
            <person name="Holt S."/>
            <person name="Cochrane G."/>
            <person name="Meng A."/>
            <person name="Brown T."/>
            <person name="Cohen L."/>
        </authorList>
    </citation>
    <scope>NUCLEOTIDE SEQUENCE</scope>
    <source>
        <strain evidence="5">SoJaBio B1-5/56/2</strain>
    </source>
</reference>
<name>A0A7S4V0V8_9EUKA</name>
<sequence>MADKKSHPFPATASSDLCGSFKKGSKNRWVSLFAEDHIVGIYKNASDPAPADIFFTERMEVIVRTLGGGDTELELKSGGQSISLRLNDDEEIKQKYALRDNFSSDLEVWIAKLDEFEEVKVIREGVDEGGERKLELEEAAVGGDFEGELRATLDEVAQAFNLNLRIDMAENLPKMDTFGKIDAYVVVFDKDGRKHRTPIIKNEYNPKWDYNIRLDVHLNNEVEMIIMDHDSVGDDELAATCSFVPGVLLDQRSLQLELNLAKKSSKKSYLRISTNTVLKQQGEASVYKKDFSKGDIHGFLERKTKYSWKKNYYVLKDGTSRLEYYTNEFTDDFDGCIFLNSYCFTKDLDVIRNDDKKEFSLMTPERSYTLKASSVEDKLKFVEGLAKMYPPASQASIEALSSSSSSLMDLNVGVQAAYSGAIAEGKGVAGSSVSSSALLADNEIVCRVQLLESFFRNEPTVLGLQKRVKQLFHQCLEICPNQRLLFVQEFDALKLGTFQHRIGFVDIHRSLDTTRRHISSITIENQEIHTPSWIESPSVKSLLVRSVSFAVKLTLLDNIFQKLERVDSQGGGPHRHFNQEGTLLERVITGIVADMLCEAERFRKQDAFDLSSLHTQLSCVKQLSEFNWKSKDGCDEFNHAIMEIIFHLRNFINSENVAKRVFFKRPFIRRSMDKSLIEAGKKATGASTDSLKELVNTYKEGGGDEYSPHITSKVAYQSDCQIQTSYVEMRAGQFRSKIRVPREAMMNEMKYKVRDYDHRLALIAEKMAQLKESNGQYGGSVDATNCVPLTGFPNNTFFLCAGINTMNVQH</sequence>
<dbReference type="SMART" id="SM00239">
    <property type="entry name" value="C2"/>
    <property type="match status" value="1"/>
</dbReference>
<dbReference type="SMART" id="SM00233">
    <property type="entry name" value="PH"/>
    <property type="match status" value="2"/>
</dbReference>
<evidence type="ECO:0000259" key="3">
    <source>
        <dbReference type="PROSITE" id="PS50003"/>
    </source>
</evidence>
<evidence type="ECO:0000256" key="2">
    <source>
        <dbReference type="ARBA" id="ARBA00022837"/>
    </source>
</evidence>
<dbReference type="GO" id="GO:0005509">
    <property type="term" value="F:calcium ion binding"/>
    <property type="evidence" value="ECO:0007669"/>
    <property type="project" value="TreeGrafter"/>
</dbReference>
<dbReference type="InterPro" id="IPR035892">
    <property type="entry name" value="C2_domain_sf"/>
</dbReference>
<dbReference type="SUPFAM" id="SSF49562">
    <property type="entry name" value="C2 domain (Calcium/lipid-binding domain, CaLB)"/>
    <property type="match status" value="1"/>
</dbReference>
<dbReference type="Gene3D" id="2.30.29.30">
    <property type="entry name" value="Pleckstrin-homology domain (PH domain)/Phosphotyrosine-binding domain (PTB)"/>
    <property type="match status" value="1"/>
</dbReference>
<dbReference type="AlphaFoldDB" id="A0A7S4V0V8"/>
<feature type="domain" description="PH" evidence="3">
    <location>
        <begin position="293"/>
        <end position="390"/>
    </location>
</feature>
<dbReference type="Gene3D" id="2.60.40.150">
    <property type="entry name" value="C2 domain"/>
    <property type="match status" value="1"/>
</dbReference>
<dbReference type="CDD" id="cd00030">
    <property type="entry name" value="C2"/>
    <property type="match status" value="1"/>
</dbReference>
<dbReference type="InterPro" id="IPR001849">
    <property type="entry name" value="PH_domain"/>
</dbReference>
<dbReference type="PANTHER" id="PTHR45911:SF4">
    <property type="entry name" value="MULTIPLE C2 AND TRANSMEMBRANE DOMAIN-CONTAINING PROTEIN"/>
    <property type="match status" value="1"/>
</dbReference>
<dbReference type="InterPro" id="IPR011993">
    <property type="entry name" value="PH-like_dom_sf"/>
</dbReference>
<dbReference type="PROSITE" id="PS50004">
    <property type="entry name" value="C2"/>
    <property type="match status" value="1"/>
</dbReference>
<evidence type="ECO:0000259" key="4">
    <source>
        <dbReference type="PROSITE" id="PS50004"/>
    </source>
</evidence>
<dbReference type="SUPFAM" id="SSF50729">
    <property type="entry name" value="PH domain-like"/>
    <property type="match status" value="1"/>
</dbReference>
<dbReference type="PROSITE" id="PS50003">
    <property type="entry name" value="PH_DOMAIN"/>
    <property type="match status" value="1"/>
</dbReference>
<accession>A0A7S4V0V8</accession>
<evidence type="ECO:0000256" key="1">
    <source>
        <dbReference type="ARBA" id="ARBA00022723"/>
    </source>
</evidence>
<dbReference type="PANTHER" id="PTHR45911">
    <property type="entry name" value="C2 DOMAIN-CONTAINING PROTEIN"/>
    <property type="match status" value="1"/>
</dbReference>
<dbReference type="InterPro" id="IPR000008">
    <property type="entry name" value="C2_dom"/>
</dbReference>
<proteinExistence type="predicted"/>
<dbReference type="Pfam" id="PF00168">
    <property type="entry name" value="C2"/>
    <property type="match status" value="1"/>
</dbReference>
<evidence type="ECO:0000313" key="5">
    <source>
        <dbReference type="EMBL" id="CAE2340853.1"/>
    </source>
</evidence>
<organism evidence="5">
    <name type="scientific">Paramoeba aestuarina</name>
    <dbReference type="NCBI Taxonomy" id="180227"/>
    <lineage>
        <taxon>Eukaryota</taxon>
        <taxon>Amoebozoa</taxon>
        <taxon>Discosea</taxon>
        <taxon>Flabellinia</taxon>
        <taxon>Dactylopodida</taxon>
        <taxon>Paramoebidae</taxon>
        <taxon>Paramoeba</taxon>
    </lineage>
</organism>
<dbReference type="GO" id="GO:0016020">
    <property type="term" value="C:membrane"/>
    <property type="evidence" value="ECO:0007669"/>
    <property type="project" value="TreeGrafter"/>
</dbReference>
<gene>
    <name evidence="5" type="ORF">NAES01612_LOCUS26150</name>
</gene>
<protein>
    <recommendedName>
        <fullName evidence="6">C2 domain-containing protein</fullName>
    </recommendedName>
</protein>